<feature type="region of interest" description="Disordered" evidence="2">
    <location>
        <begin position="352"/>
        <end position="440"/>
    </location>
</feature>
<feature type="compositionally biased region" description="Basic and acidic residues" evidence="2">
    <location>
        <begin position="431"/>
        <end position="440"/>
    </location>
</feature>
<dbReference type="SUPFAM" id="SSF140459">
    <property type="entry name" value="PE/PPE dimer-like"/>
    <property type="match status" value="1"/>
</dbReference>
<reference evidence="5" key="1">
    <citation type="journal article" date="2019" name="Int. J. Syst. Evol. Microbiol.">
        <title>The Global Catalogue of Microorganisms (GCM) 10K type strain sequencing project: providing services to taxonomists for standard genome sequencing and annotation.</title>
        <authorList>
            <consortium name="The Broad Institute Genomics Platform"/>
            <consortium name="The Broad Institute Genome Sequencing Center for Infectious Disease"/>
            <person name="Wu L."/>
            <person name="Ma J."/>
        </authorList>
    </citation>
    <scope>NUCLEOTIDE SEQUENCE [LARGE SCALE GENOMIC DNA]</scope>
    <source>
        <strain evidence="5">CGMCC 4.7367</strain>
    </source>
</reference>
<evidence type="ECO:0000313" key="5">
    <source>
        <dbReference type="Proteomes" id="UP000605568"/>
    </source>
</evidence>
<proteinExistence type="inferred from homology"/>
<name>A0ABQ3MIH3_9PSEU</name>
<dbReference type="Gene3D" id="1.20.1260.20">
    <property type="entry name" value="PPE superfamily"/>
    <property type="match status" value="1"/>
</dbReference>
<feature type="domain" description="PPE" evidence="3">
    <location>
        <begin position="35"/>
        <end position="180"/>
    </location>
</feature>
<dbReference type="InterPro" id="IPR000030">
    <property type="entry name" value="PPE_dom"/>
</dbReference>
<feature type="compositionally biased region" description="Gly residues" evidence="2">
    <location>
        <begin position="368"/>
        <end position="403"/>
    </location>
</feature>
<dbReference type="Proteomes" id="UP000605568">
    <property type="component" value="Unassembled WGS sequence"/>
</dbReference>
<evidence type="ECO:0000256" key="1">
    <source>
        <dbReference type="ARBA" id="ARBA00010652"/>
    </source>
</evidence>
<dbReference type="Pfam" id="PF00823">
    <property type="entry name" value="PPE"/>
    <property type="match status" value="1"/>
</dbReference>
<dbReference type="RefSeq" id="WP_191300036.1">
    <property type="nucleotide sequence ID" value="NZ_BNAR01000006.1"/>
</dbReference>
<gene>
    <name evidence="4" type="ORF">GCM10017774_42000</name>
</gene>
<dbReference type="InterPro" id="IPR038332">
    <property type="entry name" value="PPE_sf"/>
</dbReference>
<evidence type="ECO:0000256" key="2">
    <source>
        <dbReference type="SAM" id="MobiDB-lite"/>
    </source>
</evidence>
<dbReference type="EMBL" id="BNAR01000006">
    <property type="protein sequence ID" value="GHH43807.1"/>
    <property type="molecule type" value="Genomic_DNA"/>
</dbReference>
<comment type="similarity">
    <text evidence="1">Belongs to the mycobacterial PPE family.</text>
</comment>
<protein>
    <recommendedName>
        <fullName evidence="3">PPE domain-containing protein</fullName>
    </recommendedName>
</protein>
<organism evidence="4 5">
    <name type="scientific">Lentzea cavernae</name>
    <dbReference type="NCBI Taxonomy" id="2020703"/>
    <lineage>
        <taxon>Bacteria</taxon>
        <taxon>Bacillati</taxon>
        <taxon>Actinomycetota</taxon>
        <taxon>Actinomycetes</taxon>
        <taxon>Pseudonocardiales</taxon>
        <taxon>Pseudonocardiaceae</taxon>
        <taxon>Lentzea</taxon>
    </lineage>
</organism>
<evidence type="ECO:0000259" key="3">
    <source>
        <dbReference type="Pfam" id="PF00823"/>
    </source>
</evidence>
<sequence>MFSETDPGEVENVPVLTDPQNWASRSHQELYAAVHNGNDPGQAGQISSDWSRYGTELTEASRTMTSVITASESKWTGAAAEAARDAMKKLGQWVDETARTAVEVGNKVADQGRVMEAARAQMPAPVEFDWNRATAALSQPGTPAFVLASADIAMANASSRAAHEQAVDVMTAMENNSRQIDSSMPAFKPPFNPNTGQVEEPVMAVARSGAAPALGGVDAYTSTQTASAGAIAAPPSASGGTGTGGVGVNQPAAAAYAPSAPGLGAGGGNYTPQMPGYNPGGTNVAAAYVPTAPGYNPGATSGSTYTSGAGGNGAYTPQIPMVPSAGRNTPGTNHTPQNLKFAPAAPGAGGFGGGAGANGGPVPFSPSSGGGGGGSFGAGGGAGGSMTPGGSAGVQGQPRGGMPMGMTGSAGASAMGAGTGGAPMAPGAGGKGEDDKEHRSASYVMGGDLFEVPGENLPPSVIGALKTKARPQPA</sequence>
<keyword evidence="5" id="KW-1185">Reference proteome</keyword>
<accession>A0ABQ3MIH3</accession>
<evidence type="ECO:0000313" key="4">
    <source>
        <dbReference type="EMBL" id="GHH43807.1"/>
    </source>
</evidence>
<feature type="compositionally biased region" description="Low complexity" evidence="2">
    <location>
        <begin position="404"/>
        <end position="426"/>
    </location>
</feature>
<comment type="caution">
    <text evidence="4">The sequence shown here is derived from an EMBL/GenBank/DDBJ whole genome shotgun (WGS) entry which is preliminary data.</text>
</comment>
<feature type="region of interest" description="Disordered" evidence="2">
    <location>
        <begin position="455"/>
        <end position="474"/>
    </location>
</feature>